<accession>A0A7W6GFH0</accession>
<dbReference type="Proteomes" id="UP000528964">
    <property type="component" value="Unassembled WGS sequence"/>
</dbReference>
<dbReference type="AlphaFoldDB" id="A0A7W6GFH0"/>
<organism evidence="1 2">
    <name type="scientific">Hansschlegelia beijingensis</name>
    <dbReference type="NCBI Taxonomy" id="1133344"/>
    <lineage>
        <taxon>Bacteria</taxon>
        <taxon>Pseudomonadati</taxon>
        <taxon>Pseudomonadota</taxon>
        <taxon>Alphaproteobacteria</taxon>
        <taxon>Hyphomicrobiales</taxon>
        <taxon>Methylopilaceae</taxon>
        <taxon>Hansschlegelia</taxon>
    </lineage>
</organism>
<protein>
    <submittedName>
        <fullName evidence="1">Uncharacterized protein</fullName>
    </submittedName>
</protein>
<reference evidence="1 2" key="1">
    <citation type="submission" date="2020-08" db="EMBL/GenBank/DDBJ databases">
        <title>Genomic Encyclopedia of Type Strains, Phase IV (KMG-IV): sequencing the most valuable type-strain genomes for metagenomic binning, comparative biology and taxonomic classification.</title>
        <authorList>
            <person name="Goeker M."/>
        </authorList>
    </citation>
    <scope>NUCLEOTIDE SEQUENCE [LARGE SCALE GENOMIC DNA]</scope>
    <source>
        <strain evidence="1 2">DSM 25481</strain>
    </source>
</reference>
<name>A0A7W6GFH0_9HYPH</name>
<keyword evidence="2" id="KW-1185">Reference proteome</keyword>
<gene>
    <name evidence="1" type="ORF">GGR24_001937</name>
</gene>
<evidence type="ECO:0000313" key="2">
    <source>
        <dbReference type="Proteomes" id="UP000528964"/>
    </source>
</evidence>
<comment type="caution">
    <text evidence="1">The sequence shown here is derived from an EMBL/GenBank/DDBJ whole genome shotgun (WGS) entry which is preliminary data.</text>
</comment>
<evidence type="ECO:0000313" key="1">
    <source>
        <dbReference type="EMBL" id="MBB3973280.1"/>
    </source>
</evidence>
<proteinExistence type="predicted"/>
<sequence>MATFPALALGFAIFDAAFLTLAGDLLQLIGLGQ</sequence>
<dbReference type="EMBL" id="JACIDR010000002">
    <property type="protein sequence ID" value="MBB3973280.1"/>
    <property type="molecule type" value="Genomic_DNA"/>
</dbReference>